<sequence>MNASKLKILFGEKELKLKQSSEPNCLESGYLVWLTNVNTLQLQVFRSAHLSNTPGLGCFYKTSDSTVSEIFRPMGANFFIKATIRSQSHLYSGIAFK</sequence>
<name>G2YF22_BOTF4</name>
<dbReference type="InParanoid" id="G2YF22"/>
<protein>
    <submittedName>
        <fullName evidence="1">Uncharacterized protein</fullName>
    </submittedName>
</protein>
<dbReference type="Proteomes" id="UP000008177">
    <property type="component" value="Unplaced contigs"/>
</dbReference>
<dbReference type="HOGENOM" id="CLU_2346449_0_0_1"/>
<reference evidence="2" key="1">
    <citation type="journal article" date="2011" name="PLoS Genet.">
        <title>Genomic analysis of the necrotrophic fungal pathogens Sclerotinia sclerotiorum and Botrytis cinerea.</title>
        <authorList>
            <person name="Amselem J."/>
            <person name="Cuomo C.A."/>
            <person name="van Kan J.A."/>
            <person name="Viaud M."/>
            <person name="Benito E.P."/>
            <person name="Couloux A."/>
            <person name="Coutinho P.M."/>
            <person name="de Vries R.P."/>
            <person name="Dyer P.S."/>
            <person name="Fillinger S."/>
            <person name="Fournier E."/>
            <person name="Gout L."/>
            <person name="Hahn M."/>
            <person name="Kohn L."/>
            <person name="Lapalu N."/>
            <person name="Plummer K.M."/>
            <person name="Pradier J.M."/>
            <person name="Quevillon E."/>
            <person name="Sharon A."/>
            <person name="Simon A."/>
            <person name="ten Have A."/>
            <person name="Tudzynski B."/>
            <person name="Tudzynski P."/>
            <person name="Wincker P."/>
            <person name="Andrew M."/>
            <person name="Anthouard V."/>
            <person name="Beever R.E."/>
            <person name="Beffa R."/>
            <person name="Benoit I."/>
            <person name="Bouzid O."/>
            <person name="Brault B."/>
            <person name="Chen Z."/>
            <person name="Choquer M."/>
            <person name="Collemare J."/>
            <person name="Cotton P."/>
            <person name="Danchin E.G."/>
            <person name="Da Silva C."/>
            <person name="Gautier A."/>
            <person name="Giraud C."/>
            <person name="Giraud T."/>
            <person name="Gonzalez C."/>
            <person name="Grossetete S."/>
            <person name="Guldener U."/>
            <person name="Henrissat B."/>
            <person name="Howlett B.J."/>
            <person name="Kodira C."/>
            <person name="Kretschmer M."/>
            <person name="Lappartient A."/>
            <person name="Leroch M."/>
            <person name="Levis C."/>
            <person name="Mauceli E."/>
            <person name="Neuveglise C."/>
            <person name="Oeser B."/>
            <person name="Pearson M."/>
            <person name="Poulain J."/>
            <person name="Poussereau N."/>
            <person name="Quesneville H."/>
            <person name="Rascle C."/>
            <person name="Schumacher J."/>
            <person name="Segurens B."/>
            <person name="Sexton A."/>
            <person name="Silva E."/>
            <person name="Sirven C."/>
            <person name="Soanes D.M."/>
            <person name="Talbot N.J."/>
            <person name="Templeton M."/>
            <person name="Yandava C."/>
            <person name="Yarden O."/>
            <person name="Zeng Q."/>
            <person name="Rollins J.A."/>
            <person name="Lebrun M.H."/>
            <person name="Dickman M."/>
        </authorList>
    </citation>
    <scope>NUCLEOTIDE SEQUENCE [LARGE SCALE GENOMIC DNA]</scope>
    <source>
        <strain evidence="2">T4</strain>
    </source>
</reference>
<evidence type="ECO:0000313" key="2">
    <source>
        <dbReference type="Proteomes" id="UP000008177"/>
    </source>
</evidence>
<evidence type="ECO:0000313" key="1">
    <source>
        <dbReference type="EMBL" id="CCD50415.1"/>
    </source>
</evidence>
<organism evidence="1 2">
    <name type="scientific">Botryotinia fuckeliana (strain T4)</name>
    <name type="common">Noble rot fungus</name>
    <name type="synonym">Botrytis cinerea</name>
    <dbReference type="NCBI Taxonomy" id="999810"/>
    <lineage>
        <taxon>Eukaryota</taxon>
        <taxon>Fungi</taxon>
        <taxon>Dikarya</taxon>
        <taxon>Ascomycota</taxon>
        <taxon>Pezizomycotina</taxon>
        <taxon>Leotiomycetes</taxon>
        <taxon>Helotiales</taxon>
        <taxon>Sclerotiniaceae</taxon>
        <taxon>Botrytis</taxon>
    </lineage>
</organism>
<gene>
    <name evidence="1" type="ORF">BofuT4_uP091020.1</name>
</gene>
<dbReference type="EMBL" id="FQ790325">
    <property type="protein sequence ID" value="CCD50415.1"/>
    <property type="molecule type" value="Genomic_DNA"/>
</dbReference>
<proteinExistence type="predicted"/>
<accession>G2YF22</accession>
<dbReference type="AlphaFoldDB" id="G2YF22"/>